<keyword evidence="4" id="KW-1133">Transmembrane helix</keyword>
<dbReference type="InterPro" id="IPR029000">
    <property type="entry name" value="Cyclophilin-like_dom_sf"/>
</dbReference>
<dbReference type="RefSeq" id="WP_284250215.1">
    <property type="nucleotide sequence ID" value="NZ_BSUM01000001.1"/>
</dbReference>
<keyword evidence="2" id="KW-0697">Rotamase</keyword>
<reference evidence="6" key="2">
    <citation type="submission" date="2023-02" db="EMBL/GenBank/DDBJ databases">
        <authorList>
            <person name="Sun Q."/>
            <person name="Mori K."/>
        </authorList>
    </citation>
    <scope>NUCLEOTIDE SEQUENCE</scope>
    <source>
        <strain evidence="6">NBRC 112290</strain>
    </source>
</reference>
<dbReference type="PROSITE" id="PS50072">
    <property type="entry name" value="CSA_PPIASE_2"/>
    <property type="match status" value="1"/>
</dbReference>
<accession>A0AA37XDW5</accession>
<evidence type="ECO:0000256" key="2">
    <source>
        <dbReference type="RuleBase" id="RU363019"/>
    </source>
</evidence>
<comment type="catalytic activity">
    <reaction evidence="2">
        <text>[protein]-peptidylproline (omega=180) = [protein]-peptidylproline (omega=0)</text>
        <dbReference type="Rhea" id="RHEA:16237"/>
        <dbReference type="Rhea" id="RHEA-COMP:10747"/>
        <dbReference type="Rhea" id="RHEA-COMP:10748"/>
        <dbReference type="ChEBI" id="CHEBI:83833"/>
        <dbReference type="ChEBI" id="CHEBI:83834"/>
        <dbReference type="EC" id="5.2.1.8"/>
    </reaction>
</comment>
<comment type="caution">
    <text evidence="6">The sequence shown here is derived from an EMBL/GenBank/DDBJ whole genome shotgun (WGS) entry which is preliminary data.</text>
</comment>
<feature type="transmembrane region" description="Helical" evidence="4">
    <location>
        <begin position="33"/>
        <end position="53"/>
    </location>
</feature>
<protein>
    <recommendedName>
        <fullName evidence="2">Peptidyl-prolyl cis-trans isomerase</fullName>
        <shortName evidence="2">PPIase</shortName>
        <ecNumber evidence="2">5.2.1.8</ecNumber>
    </recommendedName>
</protein>
<dbReference type="InterPro" id="IPR044666">
    <property type="entry name" value="Cyclophilin_A-like"/>
</dbReference>
<evidence type="ECO:0000256" key="1">
    <source>
        <dbReference type="ARBA" id="ARBA00002388"/>
    </source>
</evidence>
<evidence type="ECO:0000259" key="5">
    <source>
        <dbReference type="PROSITE" id="PS50072"/>
    </source>
</evidence>
<dbReference type="Pfam" id="PF00160">
    <property type="entry name" value="Pro_isomerase"/>
    <property type="match status" value="1"/>
</dbReference>
<dbReference type="CDD" id="cd00317">
    <property type="entry name" value="cyclophilin"/>
    <property type="match status" value="1"/>
</dbReference>
<evidence type="ECO:0000313" key="6">
    <source>
        <dbReference type="EMBL" id="GMA31371.1"/>
    </source>
</evidence>
<keyword evidence="4" id="KW-0812">Transmembrane</keyword>
<evidence type="ECO:0000256" key="4">
    <source>
        <dbReference type="SAM" id="Phobius"/>
    </source>
</evidence>
<dbReference type="GO" id="GO:0003755">
    <property type="term" value="F:peptidyl-prolyl cis-trans isomerase activity"/>
    <property type="evidence" value="ECO:0007669"/>
    <property type="project" value="UniProtKB-UniRule"/>
</dbReference>
<gene>
    <name evidence="6" type="ORF">GCM10025875_13630</name>
</gene>
<keyword evidence="2 6" id="KW-0413">Isomerase</keyword>
<dbReference type="SUPFAM" id="SSF50891">
    <property type="entry name" value="Cyclophilin-like"/>
    <property type="match status" value="1"/>
</dbReference>
<evidence type="ECO:0000256" key="3">
    <source>
        <dbReference type="SAM" id="MobiDB-lite"/>
    </source>
</evidence>
<dbReference type="EC" id="5.2.1.8" evidence="2"/>
<dbReference type="InterPro" id="IPR002130">
    <property type="entry name" value="Cyclophilin-type_PPIase_dom"/>
</dbReference>
<comment type="similarity">
    <text evidence="2">Belongs to the cyclophilin-type PPIase family.</text>
</comment>
<feature type="region of interest" description="Disordered" evidence="3">
    <location>
        <begin position="62"/>
        <end position="95"/>
    </location>
</feature>
<dbReference type="PANTHER" id="PTHR45625:SF3">
    <property type="entry name" value="PEPTIDYL-PROLYL CIS-TRANS ISOMERASE B-RELATED"/>
    <property type="match status" value="1"/>
</dbReference>
<dbReference type="Proteomes" id="UP001157161">
    <property type="component" value="Unassembled WGS sequence"/>
</dbReference>
<feature type="domain" description="PPIase cyclophilin-type" evidence="5">
    <location>
        <begin position="110"/>
        <end position="263"/>
    </location>
</feature>
<dbReference type="PRINTS" id="PR00153">
    <property type="entry name" value="CSAPPISMRASE"/>
</dbReference>
<feature type="compositionally biased region" description="Low complexity" evidence="3">
    <location>
        <begin position="64"/>
        <end position="80"/>
    </location>
</feature>
<dbReference type="EMBL" id="BSUM01000001">
    <property type="protein sequence ID" value="GMA31371.1"/>
    <property type="molecule type" value="Genomic_DNA"/>
</dbReference>
<proteinExistence type="inferred from homology"/>
<reference evidence="6" key="1">
    <citation type="journal article" date="2014" name="Int. J. Syst. Evol. Microbiol.">
        <title>Complete genome sequence of Corynebacterium casei LMG S-19264T (=DSM 44701T), isolated from a smear-ripened cheese.</title>
        <authorList>
            <consortium name="US DOE Joint Genome Institute (JGI-PGF)"/>
            <person name="Walter F."/>
            <person name="Albersmeier A."/>
            <person name="Kalinowski J."/>
            <person name="Ruckert C."/>
        </authorList>
    </citation>
    <scope>NUCLEOTIDE SEQUENCE</scope>
    <source>
        <strain evidence="6">NBRC 112290</strain>
    </source>
</reference>
<name>A0AA37XDW5_9MICO</name>
<dbReference type="Gene3D" id="2.40.100.10">
    <property type="entry name" value="Cyclophilin-like"/>
    <property type="match status" value="1"/>
</dbReference>
<sequence length="264" mass="26811">MVSRQAREAERRRQEKARARFERAAKVRRERSIVAAALVAGLVIATGAAAFLLTNDSADGDGSGDTALDGATPTTDAPTPLSEPLPTTDPELYDAPPAASEATAATVTLETSAGDVVVELDDAAAPQAVASFERLVGDGFYDGTACHRLLPDSLLQCGDPTASGMGGPGYSFGPIENAPTDGVYPAGTLAMARPPGDGEGMGSQFFLVFADVPLPDDAAGGYTVFGTVVQGLDVLQSVGAAGNDTGATNGRPATDVIIEKAVIS</sequence>
<keyword evidence="4" id="KW-0472">Membrane</keyword>
<keyword evidence="7" id="KW-1185">Reference proteome</keyword>
<evidence type="ECO:0000313" key="7">
    <source>
        <dbReference type="Proteomes" id="UP001157161"/>
    </source>
</evidence>
<organism evidence="6 7">
    <name type="scientific">Litorihabitans aurantiacus</name>
    <dbReference type="NCBI Taxonomy" id="1930061"/>
    <lineage>
        <taxon>Bacteria</taxon>
        <taxon>Bacillati</taxon>
        <taxon>Actinomycetota</taxon>
        <taxon>Actinomycetes</taxon>
        <taxon>Micrococcales</taxon>
        <taxon>Beutenbergiaceae</taxon>
        <taxon>Litorihabitans</taxon>
    </lineage>
</organism>
<dbReference type="AlphaFoldDB" id="A0AA37XDW5"/>
<comment type="function">
    <text evidence="1 2">PPIases accelerate the folding of proteins. It catalyzes the cis-trans isomerization of proline imidic peptide bonds in oligopeptides.</text>
</comment>
<dbReference type="PANTHER" id="PTHR45625">
    <property type="entry name" value="PEPTIDYL-PROLYL CIS-TRANS ISOMERASE-RELATED"/>
    <property type="match status" value="1"/>
</dbReference>